<evidence type="ECO:0000256" key="4">
    <source>
        <dbReference type="ARBA" id="ARBA00023239"/>
    </source>
</evidence>
<evidence type="ECO:0000256" key="3">
    <source>
        <dbReference type="ARBA" id="ARBA00022898"/>
    </source>
</evidence>
<dbReference type="PRINTS" id="PR01182">
    <property type="entry name" value="ORNDCRBXLASE"/>
</dbReference>
<feature type="domain" description="Orn/DAP/Arg decarboxylase 2 N-terminal" evidence="5">
    <location>
        <begin position="37"/>
        <end position="257"/>
    </location>
</feature>
<comment type="similarity">
    <text evidence="2">Belongs to the Orn/Lys/Arg decarboxylase class-II family.</text>
</comment>
<dbReference type="PANTHER" id="PTHR11482">
    <property type="entry name" value="ARGININE/DIAMINOPIMELATE/ORNITHINE DECARBOXYLASE"/>
    <property type="match status" value="1"/>
</dbReference>
<dbReference type="Gene3D" id="3.20.20.10">
    <property type="entry name" value="Alanine racemase"/>
    <property type="match status" value="1"/>
</dbReference>
<dbReference type="Pfam" id="PF02784">
    <property type="entry name" value="Orn_Arg_deC_N"/>
    <property type="match status" value="1"/>
</dbReference>
<evidence type="ECO:0000313" key="6">
    <source>
        <dbReference type="EMBL" id="AST09367.1"/>
    </source>
</evidence>
<gene>
    <name evidence="6" type="ORF">Murmansk-172</name>
</gene>
<evidence type="ECO:0000256" key="1">
    <source>
        <dbReference type="ARBA" id="ARBA00001933"/>
    </source>
</evidence>
<dbReference type="GO" id="GO:0004586">
    <property type="term" value="F:ornithine decarboxylase activity"/>
    <property type="evidence" value="ECO:0007669"/>
    <property type="project" value="TreeGrafter"/>
</dbReference>
<dbReference type="InterPro" id="IPR009006">
    <property type="entry name" value="Ala_racemase/Decarboxylase_C"/>
</dbReference>
<dbReference type="Gene3D" id="2.40.37.10">
    <property type="entry name" value="Lyase, Ornithine Decarboxylase, Chain A, domain 1"/>
    <property type="match status" value="1"/>
</dbReference>
<keyword evidence="7" id="KW-1185">Reference proteome</keyword>
<keyword evidence="3" id="KW-0663">Pyridoxal phosphate</keyword>
<dbReference type="SUPFAM" id="SSF51419">
    <property type="entry name" value="PLP-binding barrel"/>
    <property type="match status" value="1"/>
</dbReference>
<dbReference type="InterPro" id="IPR029066">
    <property type="entry name" value="PLP-binding_barrel"/>
</dbReference>
<dbReference type="Proteomes" id="UP000217350">
    <property type="component" value="Segment"/>
</dbReference>
<reference evidence="6 7" key="1">
    <citation type="journal article" date="2017" name="Virus Genes">
        <title>Two novel poxviruses with unusual genome rearrangements: NY_014 and Murmansk.</title>
        <authorList>
            <person name="Smithson C."/>
            <person name="Meyer H."/>
            <person name="Gigante C.M."/>
            <person name="Gao J."/>
            <person name="Zhao H."/>
            <person name="Batra D."/>
            <person name="Damon I."/>
            <person name="Upton C."/>
            <person name="Li Y."/>
        </authorList>
    </citation>
    <scope>NUCLEOTIDE SEQUENCE [LARGE SCALE GENOMIC DNA]</scope>
    <source>
        <strain evidence="6 7">LEIV-11411</strain>
    </source>
</reference>
<dbReference type="InterPro" id="IPR022644">
    <property type="entry name" value="De-COase2_N"/>
</dbReference>
<dbReference type="InterPro" id="IPR002433">
    <property type="entry name" value="Orn_de-COase"/>
</dbReference>
<dbReference type="InterPro" id="IPR000183">
    <property type="entry name" value="Orn/DAP/Arg_de-COase"/>
</dbReference>
<accession>A0A223FN16</accession>
<dbReference type="GO" id="GO:0033387">
    <property type="term" value="P:putrescine biosynthetic process from arginine, via ornithine"/>
    <property type="evidence" value="ECO:0007669"/>
    <property type="project" value="TreeGrafter"/>
</dbReference>
<protein>
    <recommendedName>
        <fullName evidence="5">Orn/DAP/Arg decarboxylase 2 N-terminal domain-containing protein</fullName>
    </recommendedName>
</protein>
<keyword evidence="4" id="KW-0456">Lyase</keyword>
<dbReference type="SUPFAM" id="SSF50621">
    <property type="entry name" value="Alanine racemase C-terminal domain-like"/>
    <property type="match status" value="1"/>
</dbReference>
<dbReference type="OrthoDB" id="3905at10239"/>
<comment type="cofactor">
    <cofactor evidence="1">
        <name>pyridoxal 5'-phosphate</name>
        <dbReference type="ChEBI" id="CHEBI:597326"/>
    </cofactor>
</comment>
<organism evidence="6 7">
    <name type="scientific">Murmansk poxvirus</name>
    <dbReference type="NCBI Taxonomy" id="2025359"/>
    <lineage>
        <taxon>Viruses</taxon>
        <taxon>Varidnaviria</taxon>
        <taxon>Bamfordvirae</taxon>
        <taxon>Nucleocytoviricota</taxon>
        <taxon>Pokkesviricetes</taxon>
        <taxon>Chitovirales</taxon>
        <taxon>Poxviridae</taxon>
        <taxon>Chordopoxvirinae</taxon>
        <taxon>Centapoxvirus</taxon>
        <taxon>Centapoxvirus microtuspox</taxon>
        <taxon>Murmansk microtuspox virus</taxon>
    </lineage>
</organism>
<evidence type="ECO:0000259" key="5">
    <source>
        <dbReference type="Pfam" id="PF02784"/>
    </source>
</evidence>
<dbReference type="PRINTS" id="PR01179">
    <property type="entry name" value="ODADCRBXLASE"/>
</dbReference>
<dbReference type="PANTHER" id="PTHR11482:SF6">
    <property type="entry name" value="ORNITHINE DECARBOXYLASE 1-RELATED"/>
    <property type="match status" value="1"/>
</dbReference>
<evidence type="ECO:0000313" key="7">
    <source>
        <dbReference type="Proteomes" id="UP000217350"/>
    </source>
</evidence>
<name>A0A223FN16_9POXV</name>
<dbReference type="EMBL" id="MF001304">
    <property type="protein sequence ID" value="AST09367.1"/>
    <property type="molecule type" value="Genomic_DNA"/>
</dbReference>
<evidence type="ECO:0000256" key="2">
    <source>
        <dbReference type="ARBA" id="ARBA00008872"/>
    </source>
</evidence>
<sequence>MDTEYYLLEEGMTPKQIIDKHIIVDIHKNPFFIVDLETITKLHIERNTLFPGSTTLFKVESCNKWIIIKLMELLGAGFICTSKYEISTIKMYNVDMDKVIFNSPFNQEDDIEFAINNGVSVFTFENEYELYKLSKYKDKDIKLILRISVLDNKFGALIEDCHRILELAKKLKLLIVGVSFDLGNSYTDVLLFRRAIARVAIVYGLCYKLGHKPFIIEIGGDLESTKLSTTIEDTALVINSALYKYFSKDIDVVIDIGSSTISKAYTLAARIINKKQIDNTNIYYINDSVCGSFNYLLYDRSINVNPQPQRPVYNEYYQNSIIIGSGCNKHDIINDISMLPEMKIGDWLIFEKVPCKSLDKKTIIYILSNNMKKLLEIIKYNDISFDESYKRVYESGSYKKETHV</sequence>
<proteinExistence type="inferred from homology"/>